<dbReference type="PATRIC" id="fig|582680.6.peg.3060"/>
<dbReference type="SMART" id="SM00382">
    <property type="entry name" value="AAA"/>
    <property type="match status" value="1"/>
</dbReference>
<dbReference type="GO" id="GO:0000731">
    <property type="term" value="P:DNA synthesis involved in DNA repair"/>
    <property type="evidence" value="ECO:0007669"/>
    <property type="project" value="TreeGrafter"/>
</dbReference>
<dbReference type="Pfam" id="PF16193">
    <property type="entry name" value="AAA_assoc_2"/>
    <property type="match status" value="1"/>
</dbReference>
<keyword evidence="3" id="KW-0067">ATP-binding</keyword>
<comment type="caution">
    <text evidence="6">The sequence shown here is derived from an EMBL/GenBank/DDBJ whole genome shotgun (WGS) entry which is preliminary data.</text>
</comment>
<keyword evidence="2" id="KW-0547">Nucleotide-binding</keyword>
<name>A0A0F0LGB3_9MICO</name>
<dbReference type="SUPFAM" id="SSF52540">
    <property type="entry name" value="P-loop containing nucleoside triphosphate hydrolases"/>
    <property type="match status" value="1"/>
</dbReference>
<evidence type="ECO:0000256" key="2">
    <source>
        <dbReference type="ARBA" id="ARBA00022741"/>
    </source>
</evidence>
<dbReference type="Gene3D" id="1.10.8.60">
    <property type="match status" value="1"/>
</dbReference>
<comment type="similarity">
    <text evidence="1">Belongs to the AAA ATPase family. RarA/MGS1/WRNIP1 subfamily.</text>
</comment>
<dbReference type="InterPro" id="IPR003959">
    <property type="entry name" value="ATPase_AAA_core"/>
</dbReference>
<dbReference type="AlphaFoldDB" id="A0A0F0LGB3"/>
<sequence>MHDLAHDGADHDDGSGDHGDRVVAHSAPDAPGVQIQARGVQTGALLLDTSALVAGVRRAVSGHGSSLDVEDRAYRESLGPLRNAGVDGAPRVALSAHAVSLDRMTPAAPLMSGQTPLAVRMRPISLDEVAGQQHLLRPGSPIVSLADPAAKTASSVSMILWGPPGTGKTTLAQAIARSSGRRFVELSAITAGVKDVREVMQEALNQRDLYGQSTILFLDEIHRFTKAQQDALLPGVENGWVILIAATTENPSFSVISPLLSRSLLLTLKPLTDEDIGVLIDRAVADPRGLNGRAALDDSARAALIRLASGDARRALTGLEAAAAVAASPDRLTEDETPTVTDDDVAQAVDRALLRYDRQGDEHYDVISAFIKSIRGSDVDAAVHYLARMIEAGEDPRFIARRLVISASEDIGLADPQALVIAVAAADAVAFIGMPEGRIPLAEATVYLATTAKSNAAYLAIDAAIADIRSGGFGRVPVHLRDAHYPGAKRLGHGKGYRYPHDSDAGIVPQQYLPDELQGRRYYQPKALGGEREVQARLERIRRILGEG</sequence>
<dbReference type="GO" id="GO:0005524">
    <property type="term" value="F:ATP binding"/>
    <property type="evidence" value="ECO:0007669"/>
    <property type="project" value="UniProtKB-KW"/>
</dbReference>
<keyword evidence="7" id="KW-1185">Reference proteome</keyword>
<feature type="domain" description="AAA+ ATPase" evidence="5">
    <location>
        <begin position="154"/>
        <end position="271"/>
    </location>
</feature>
<dbReference type="GO" id="GO:0016887">
    <property type="term" value="F:ATP hydrolysis activity"/>
    <property type="evidence" value="ECO:0007669"/>
    <property type="project" value="InterPro"/>
</dbReference>
<dbReference type="PANTHER" id="PTHR13779">
    <property type="entry name" value="WERNER HELICASE-INTERACTING PROTEIN 1 FAMILY MEMBER"/>
    <property type="match status" value="1"/>
</dbReference>
<dbReference type="EMBL" id="JYIX01000038">
    <property type="protein sequence ID" value="KJL31704.1"/>
    <property type="molecule type" value="Genomic_DNA"/>
</dbReference>
<feature type="region of interest" description="Disordered" evidence="4">
    <location>
        <begin position="1"/>
        <end position="30"/>
    </location>
</feature>
<dbReference type="STRING" id="582680.RS86_02983"/>
<evidence type="ECO:0000256" key="3">
    <source>
        <dbReference type="ARBA" id="ARBA00022840"/>
    </source>
</evidence>
<dbReference type="InterPro" id="IPR003593">
    <property type="entry name" value="AAA+_ATPase"/>
</dbReference>
<dbReference type="InterPro" id="IPR008921">
    <property type="entry name" value="DNA_pol3_clamp-load_cplx_C"/>
</dbReference>
<gene>
    <name evidence="6" type="primary">rarA</name>
    <name evidence="6" type="ORF">RS86_02983</name>
</gene>
<dbReference type="SUPFAM" id="SSF48019">
    <property type="entry name" value="post-AAA+ oligomerization domain-like"/>
    <property type="match status" value="1"/>
</dbReference>
<dbReference type="GO" id="GO:0006261">
    <property type="term" value="P:DNA-templated DNA replication"/>
    <property type="evidence" value="ECO:0007669"/>
    <property type="project" value="TreeGrafter"/>
</dbReference>
<dbReference type="Pfam" id="PF00004">
    <property type="entry name" value="AAA"/>
    <property type="match status" value="1"/>
</dbReference>
<evidence type="ECO:0000259" key="5">
    <source>
        <dbReference type="SMART" id="SM00382"/>
    </source>
</evidence>
<dbReference type="InterPro" id="IPR027417">
    <property type="entry name" value="P-loop_NTPase"/>
</dbReference>
<evidence type="ECO:0000313" key="7">
    <source>
        <dbReference type="Proteomes" id="UP000033740"/>
    </source>
</evidence>
<dbReference type="Gene3D" id="1.10.3710.10">
    <property type="entry name" value="DNA polymerase III clamp loader subunits, C-terminal domain"/>
    <property type="match status" value="1"/>
</dbReference>
<dbReference type="GO" id="GO:0017116">
    <property type="term" value="F:single-stranded DNA helicase activity"/>
    <property type="evidence" value="ECO:0007669"/>
    <property type="project" value="TreeGrafter"/>
</dbReference>
<dbReference type="InterPro" id="IPR051314">
    <property type="entry name" value="AAA_ATPase_RarA/MGS1/WRNIP1"/>
</dbReference>
<dbReference type="CDD" id="cd00009">
    <property type="entry name" value="AAA"/>
    <property type="match status" value="1"/>
</dbReference>
<proteinExistence type="inferred from homology"/>
<dbReference type="CDD" id="cd18139">
    <property type="entry name" value="HLD_clamp_RarA"/>
    <property type="match status" value="1"/>
</dbReference>
<dbReference type="Gene3D" id="3.40.50.300">
    <property type="entry name" value="P-loop containing nucleotide triphosphate hydrolases"/>
    <property type="match status" value="1"/>
</dbReference>
<evidence type="ECO:0000313" key="6">
    <source>
        <dbReference type="EMBL" id="KJL31704.1"/>
    </source>
</evidence>
<evidence type="ECO:0000256" key="1">
    <source>
        <dbReference type="ARBA" id="ARBA00008959"/>
    </source>
</evidence>
<organism evidence="6 7">
    <name type="scientific">Microbacterium azadirachtae</name>
    <dbReference type="NCBI Taxonomy" id="582680"/>
    <lineage>
        <taxon>Bacteria</taxon>
        <taxon>Bacillati</taxon>
        <taxon>Actinomycetota</taxon>
        <taxon>Actinomycetes</taxon>
        <taxon>Micrococcales</taxon>
        <taxon>Microbacteriaceae</taxon>
        <taxon>Microbacterium</taxon>
    </lineage>
</organism>
<dbReference type="FunFam" id="1.10.3710.10:FF:000003">
    <property type="entry name" value="ATPase, AAA family protein"/>
    <property type="match status" value="1"/>
</dbReference>
<accession>A0A0F0LGB3</accession>
<evidence type="ECO:0000256" key="4">
    <source>
        <dbReference type="SAM" id="MobiDB-lite"/>
    </source>
</evidence>
<dbReference type="FunFam" id="3.40.50.300:FF:000345">
    <property type="entry name" value="AAA family ATPase"/>
    <property type="match status" value="1"/>
</dbReference>
<feature type="compositionally biased region" description="Basic and acidic residues" evidence="4">
    <location>
        <begin position="1"/>
        <end position="23"/>
    </location>
</feature>
<dbReference type="InterPro" id="IPR021886">
    <property type="entry name" value="MgsA_C"/>
</dbReference>
<dbReference type="FunFam" id="1.20.272.10:FF:000001">
    <property type="entry name" value="Putative AAA family ATPase"/>
    <property type="match status" value="1"/>
</dbReference>
<reference evidence="6 7" key="1">
    <citation type="submission" date="2015-02" db="EMBL/GenBank/DDBJ databases">
        <title>Draft genome sequences of ten Microbacterium spp. with emphasis on heavy metal contaminated environments.</title>
        <authorList>
            <person name="Corretto E."/>
        </authorList>
    </citation>
    <scope>NUCLEOTIDE SEQUENCE [LARGE SCALE GENOMIC DNA]</scope>
    <source>
        <strain evidence="6 7">ARN176</strain>
    </source>
</reference>
<dbReference type="Proteomes" id="UP000033740">
    <property type="component" value="Unassembled WGS sequence"/>
</dbReference>
<dbReference type="GO" id="GO:0008047">
    <property type="term" value="F:enzyme activator activity"/>
    <property type="evidence" value="ECO:0007669"/>
    <property type="project" value="TreeGrafter"/>
</dbReference>
<dbReference type="GO" id="GO:0003677">
    <property type="term" value="F:DNA binding"/>
    <property type="evidence" value="ECO:0007669"/>
    <property type="project" value="InterPro"/>
</dbReference>
<dbReference type="Pfam" id="PF12002">
    <property type="entry name" value="MgsA_C"/>
    <property type="match status" value="1"/>
</dbReference>
<dbReference type="PANTHER" id="PTHR13779:SF7">
    <property type="entry name" value="ATPASE WRNIP1"/>
    <property type="match status" value="1"/>
</dbReference>
<protein>
    <submittedName>
        <fullName evidence="6">Replication-associated recombination protein A</fullName>
    </submittedName>
</protein>
<dbReference type="Gene3D" id="1.20.272.10">
    <property type="match status" value="1"/>
</dbReference>
<dbReference type="InterPro" id="IPR032423">
    <property type="entry name" value="AAA_assoc_2"/>
</dbReference>